<feature type="domain" description="Putative Se/S carrier protein-like" evidence="1">
    <location>
        <begin position="7"/>
        <end position="66"/>
    </location>
</feature>
<gene>
    <name evidence="2" type="ORF">KQI86_04890</name>
</gene>
<evidence type="ECO:0000313" key="2">
    <source>
        <dbReference type="EMBL" id="MBU5483656.1"/>
    </source>
</evidence>
<protein>
    <submittedName>
        <fullName evidence="2">DUF3343 domain-containing protein</fullName>
    </submittedName>
</protein>
<dbReference type="Pfam" id="PF11823">
    <property type="entry name" value="Se_S_carrier"/>
    <property type="match status" value="1"/>
</dbReference>
<name>A0ABS6EG19_9CLOT</name>
<accession>A0ABS6EG19</accession>
<dbReference type="EMBL" id="JAHLQF010000001">
    <property type="protein sequence ID" value="MBU5483656.1"/>
    <property type="molecule type" value="Genomic_DNA"/>
</dbReference>
<dbReference type="InterPro" id="IPR021778">
    <property type="entry name" value="Se/S_carrier-like"/>
</dbReference>
<dbReference type="Proteomes" id="UP000726170">
    <property type="component" value="Unassembled WGS sequence"/>
</dbReference>
<sequence>MYYNIKEYILVCASYNIAIFLHNKLLRQGHSSQLISTPCRISSGCSQAVKFKEDSLEYVKELIAAQPGVRGIYEVTLENKKPKYKKVY</sequence>
<evidence type="ECO:0000259" key="1">
    <source>
        <dbReference type="Pfam" id="PF11823"/>
    </source>
</evidence>
<keyword evidence="3" id="KW-1185">Reference proteome</keyword>
<reference evidence="2 3" key="1">
    <citation type="submission" date="2021-06" db="EMBL/GenBank/DDBJ databases">
        <authorList>
            <person name="Sun Q."/>
            <person name="Li D."/>
        </authorList>
    </citation>
    <scope>NUCLEOTIDE SEQUENCE [LARGE SCALE GENOMIC DNA]</scope>
    <source>
        <strain evidence="2 3">MSJ-11</strain>
    </source>
</reference>
<proteinExistence type="predicted"/>
<organism evidence="2 3">
    <name type="scientific">Clostridium mobile</name>
    <dbReference type="NCBI Taxonomy" id="2841512"/>
    <lineage>
        <taxon>Bacteria</taxon>
        <taxon>Bacillati</taxon>
        <taxon>Bacillota</taxon>
        <taxon>Clostridia</taxon>
        <taxon>Eubacteriales</taxon>
        <taxon>Clostridiaceae</taxon>
        <taxon>Clostridium</taxon>
    </lineage>
</organism>
<evidence type="ECO:0000313" key="3">
    <source>
        <dbReference type="Proteomes" id="UP000726170"/>
    </source>
</evidence>
<dbReference type="RefSeq" id="WP_216438015.1">
    <property type="nucleotide sequence ID" value="NZ_JAHLQF010000001.1"/>
</dbReference>
<comment type="caution">
    <text evidence="2">The sequence shown here is derived from an EMBL/GenBank/DDBJ whole genome shotgun (WGS) entry which is preliminary data.</text>
</comment>